<organism evidence="2 3">
    <name type="scientific">Cinchona calisaya</name>
    <dbReference type="NCBI Taxonomy" id="153742"/>
    <lineage>
        <taxon>Eukaryota</taxon>
        <taxon>Viridiplantae</taxon>
        <taxon>Streptophyta</taxon>
        <taxon>Embryophyta</taxon>
        <taxon>Tracheophyta</taxon>
        <taxon>Spermatophyta</taxon>
        <taxon>Magnoliopsida</taxon>
        <taxon>eudicotyledons</taxon>
        <taxon>Gunneridae</taxon>
        <taxon>Pentapetalae</taxon>
        <taxon>asterids</taxon>
        <taxon>lamiids</taxon>
        <taxon>Gentianales</taxon>
        <taxon>Rubiaceae</taxon>
        <taxon>Cinchonoideae</taxon>
        <taxon>Cinchoneae</taxon>
        <taxon>Cinchona</taxon>
    </lineage>
</organism>
<dbReference type="Proteomes" id="UP001630127">
    <property type="component" value="Unassembled WGS sequence"/>
</dbReference>
<evidence type="ECO:0000313" key="3">
    <source>
        <dbReference type="Proteomes" id="UP001630127"/>
    </source>
</evidence>
<accession>A0ABD2ZD44</accession>
<keyword evidence="3" id="KW-1185">Reference proteome</keyword>
<evidence type="ECO:0000256" key="1">
    <source>
        <dbReference type="SAM" id="SignalP"/>
    </source>
</evidence>
<protein>
    <submittedName>
        <fullName evidence="2">Uncharacterized protein</fullName>
    </submittedName>
</protein>
<evidence type="ECO:0000313" key="2">
    <source>
        <dbReference type="EMBL" id="KAL3516998.1"/>
    </source>
</evidence>
<dbReference type="AlphaFoldDB" id="A0ABD2ZD44"/>
<proteinExistence type="predicted"/>
<reference evidence="2 3" key="1">
    <citation type="submission" date="2024-11" db="EMBL/GenBank/DDBJ databases">
        <title>A near-complete genome assembly of Cinchona calisaya.</title>
        <authorList>
            <person name="Lian D.C."/>
            <person name="Zhao X.W."/>
            <person name="Wei L."/>
        </authorList>
    </citation>
    <scope>NUCLEOTIDE SEQUENCE [LARGE SCALE GENOMIC DNA]</scope>
    <source>
        <tissue evidence="2">Nenye</tissue>
    </source>
</reference>
<feature type="chain" id="PRO_5044784491" evidence="1">
    <location>
        <begin position="28"/>
        <end position="329"/>
    </location>
</feature>
<gene>
    <name evidence="2" type="ORF">ACH5RR_023900</name>
</gene>
<sequence length="329" mass="39126">METSRGLLLVFFTLVLFISITIPLTSSHDVDDKKDDSRLSVDDYRILKAMMDRCVDIFGDPKLHKDDNQQLDVVVGVHLHKLNKARCNEFFHLVDLSFSKYGRISPDCARRLKEEVPNQEKFKPNIGSRVTEQDTVSDARVLKPIMENCVNFYLDPDDDHHPKEQNVVCKKFFDRLYSYYWRKDELSGLEVDILKELPRLFALERDDRGYEYCLIWEKHGRDRNCTRNPQKLPLFCIRWPCFVSVNRNLKYLDYWSYGEMHQCPCAMLEWVQACFVNGYLQRVRIEVVYNHSHDWKRELEDEYAVGYRFGYKVWSVDKKLVAVRCCNFD</sequence>
<feature type="signal peptide" evidence="1">
    <location>
        <begin position="1"/>
        <end position="27"/>
    </location>
</feature>
<keyword evidence="1" id="KW-0732">Signal</keyword>
<dbReference type="EMBL" id="JBJUIK010000010">
    <property type="protein sequence ID" value="KAL3516998.1"/>
    <property type="molecule type" value="Genomic_DNA"/>
</dbReference>
<name>A0ABD2ZD44_9GENT</name>
<comment type="caution">
    <text evidence="2">The sequence shown here is derived from an EMBL/GenBank/DDBJ whole genome shotgun (WGS) entry which is preliminary data.</text>
</comment>